<gene>
    <name evidence="4" type="ORF">SAMN04489764_4352</name>
</gene>
<dbReference type="InterPro" id="IPR029154">
    <property type="entry name" value="HIBADH-like_NADP-bd"/>
</dbReference>
<feature type="region of interest" description="Disordered" evidence="1">
    <location>
        <begin position="263"/>
        <end position="290"/>
    </location>
</feature>
<dbReference type="EMBL" id="FNKK01000002">
    <property type="protein sequence ID" value="SDR23855.1"/>
    <property type="molecule type" value="Genomic_DNA"/>
</dbReference>
<proteinExistence type="predicted"/>
<dbReference type="SUPFAM" id="SSF48179">
    <property type="entry name" value="6-phosphogluconate dehydrogenase C-terminal domain-like"/>
    <property type="match status" value="1"/>
</dbReference>
<dbReference type="InterPro" id="IPR051265">
    <property type="entry name" value="HIBADH-related_NP60_sf"/>
</dbReference>
<dbReference type="PANTHER" id="PTHR43580:SF2">
    <property type="entry name" value="CYTOKINE-LIKE NUCLEAR FACTOR N-PAC"/>
    <property type="match status" value="1"/>
</dbReference>
<name>A0A1H1HEH5_9ACTN</name>
<feature type="domain" description="3-hydroxyisobutyrate dehydrogenase-like NAD-binding" evidence="3">
    <location>
        <begin position="139"/>
        <end position="257"/>
    </location>
</feature>
<dbReference type="AlphaFoldDB" id="A0A1H1HEH5"/>
<dbReference type="CDD" id="cd00448">
    <property type="entry name" value="YjgF_YER057c_UK114_family"/>
    <property type="match status" value="1"/>
</dbReference>
<organism evidence="4 5">
    <name type="scientific">Thermostaphylospora chromogena</name>
    <dbReference type="NCBI Taxonomy" id="35622"/>
    <lineage>
        <taxon>Bacteria</taxon>
        <taxon>Bacillati</taxon>
        <taxon>Actinomycetota</taxon>
        <taxon>Actinomycetes</taxon>
        <taxon>Streptosporangiales</taxon>
        <taxon>Thermomonosporaceae</taxon>
        <taxon>Thermostaphylospora</taxon>
    </lineage>
</organism>
<feature type="domain" description="6-phosphogluconate dehydrogenase NADP-binding" evidence="2">
    <location>
        <begin position="1"/>
        <end position="131"/>
    </location>
</feature>
<dbReference type="Gene3D" id="3.30.1330.40">
    <property type="entry name" value="RutC-like"/>
    <property type="match status" value="1"/>
</dbReference>
<dbReference type="InterPro" id="IPR036291">
    <property type="entry name" value="NAD(P)-bd_dom_sf"/>
</dbReference>
<dbReference type="GO" id="GO:0051287">
    <property type="term" value="F:NAD binding"/>
    <property type="evidence" value="ECO:0007669"/>
    <property type="project" value="InterPro"/>
</dbReference>
<evidence type="ECO:0000256" key="1">
    <source>
        <dbReference type="SAM" id="MobiDB-lite"/>
    </source>
</evidence>
<evidence type="ECO:0000313" key="4">
    <source>
        <dbReference type="EMBL" id="SDR23855.1"/>
    </source>
</evidence>
<feature type="compositionally biased region" description="Basic and acidic residues" evidence="1">
    <location>
        <begin position="273"/>
        <end position="283"/>
    </location>
</feature>
<dbReference type="Gene3D" id="3.40.50.720">
    <property type="entry name" value="NAD(P)-binding Rossmann-like Domain"/>
    <property type="match status" value="1"/>
</dbReference>
<feature type="compositionally biased region" description="Low complexity" evidence="1">
    <location>
        <begin position="263"/>
        <end position="272"/>
    </location>
</feature>
<dbReference type="Gene3D" id="1.10.1040.10">
    <property type="entry name" value="N-(1-d-carboxylethyl)-l-norvaline Dehydrogenase, domain 2"/>
    <property type="match status" value="1"/>
</dbReference>
<dbReference type="Pfam" id="PF14833">
    <property type="entry name" value="NAD_binding_11"/>
    <property type="match status" value="1"/>
</dbReference>
<sequence length="408" mass="42097">MGTPMAARLVAAGYDVTVWNRTPKTLEGASAAPSAAEAVEGADIVITMLRDPAAVEEVLGSVRPRPGSVVVEMSTIGPEAVARLRAALPADVDLVDAPVLGSVGPAASGELTVLAGGDVTRCREVLEVFGRVRTVGPLGSGAALKLAVMGALVPAQVLMAETLADAAERGIDPLVVLEVLEGTPLGALAGRLRPVVESGTPGETRYALGLAAKDVTLAVESGDGAGGTLTLAAAARRRLSRAVEDGLGEQDLTAIVPAVRAGAGRPPAGAGRLPEKAGPEHALRLNPPTVVPTNGRYSHAVRSGNTLFVAGQVAVDADGKVIGEGDIVRQSEVVFENLRLILADQGCTFRDVTFIRTFLTDMDLLLEHARVRQRYITEVPPASTTVEVSRLFKPGLLLEVELTAVIPG</sequence>
<evidence type="ECO:0000313" key="5">
    <source>
        <dbReference type="Proteomes" id="UP000217103"/>
    </source>
</evidence>
<dbReference type="InterPro" id="IPR006175">
    <property type="entry name" value="YjgF/YER057c/UK114"/>
</dbReference>
<dbReference type="Proteomes" id="UP000217103">
    <property type="component" value="Unassembled WGS sequence"/>
</dbReference>
<dbReference type="PANTHER" id="PTHR43580">
    <property type="entry name" value="OXIDOREDUCTASE GLYR1-RELATED"/>
    <property type="match status" value="1"/>
</dbReference>
<evidence type="ECO:0000259" key="3">
    <source>
        <dbReference type="Pfam" id="PF14833"/>
    </source>
</evidence>
<dbReference type="SUPFAM" id="SSF51735">
    <property type="entry name" value="NAD(P)-binding Rossmann-fold domains"/>
    <property type="match status" value="1"/>
</dbReference>
<keyword evidence="5" id="KW-1185">Reference proteome</keyword>
<reference evidence="4 5" key="1">
    <citation type="submission" date="2016-10" db="EMBL/GenBank/DDBJ databases">
        <authorList>
            <person name="de Groot N.N."/>
        </authorList>
    </citation>
    <scope>NUCLEOTIDE SEQUENCE [LARGE SCALE GENOMIC DNA]</scope>
    <source>
        <strain evidence="4 5">DSM 43794</strain>
    </source>
</reference>
<protein>
    <submittedName>
        <fullName evidence="4">3-hydroxyisobutyrate dehydrogenase</fullName>
    </submittedName>
</protein>
<dbReference type="InterPro" id="IPR013328">
    <property type="entry name" value="6PGD_dom2"/>
</dbReference>
<accession>A0A1H1HEH5</accession>
<dbReference type="Pfam" id="PF03446">
    <property type="entry name" value="NAD_binding_2"/>
    <property type="match status" value="1"/>
</dbReference>
<dbReference type="SUPFAM" id="SSF55298">
    <property type="entry name" value="YjgF-like"/>
    <property type="match status" value="1"/>
</dbReference>
<dbReference type="GO" id="GO:0050661">
    <property type="term" value="F:NADP binding"/>
    <property type="evidence" value="ECO:0007669"/>
    <property type="project" value="InterPro"/>
</dbReference>
<dbReference type="Pfam" id="PF01042">
    <property type="entry name" value="Ribonuc_L-PSP"/>
    <property type="match status" value="1"/>
</dbReference>
<dbReference type="STRING" id="35622.SAMN04489764_4352"/>
<dbReference type="InterPro" id="IPR008927">
    <property type="entry name" value="6-PGluconate_DH-like_C_sf"/>
</dbReference>
<dbReference type="InterPro" id="IPR035959">
    <property type="entry name" value="RutC-like_sf"/>
</dbReference>
<evidence type="ECO:0000259" key="2">
    <source>
        <dbReference type="Pfam" id="PF03446"/>
    </source>
</evidence>
<dbReference type="InterPro" id="IPR006115">
    <property type="entry name" value="6PGDH_NADP-bd"/>
</dbReference>